<dbReference type="RefSeq" id="WP_112887861.1">
    <property type="nucleotide sequence ID" value="NZ_CP030239.1"/>
</dbReference>
<evidence type="ECO:0000313" key="2">
    <source>
        <dbReference type="Proteomes" id="UP000249922"/>
    </source>
</evidence>
<dbReference type="Proteomes" id="UP000249922">
    <property type="component" value="Chromosome"/>
</dbReference>
<gene>
    <name evidence="1" type="ORF">DPM13_08920</name>
</gene>
<sequence>MLIEDRVGAIEFALPWQTCIACQLSIDFFEVIPILSTGKPLGADAGPLALISAELRGSHLSVAAARSRQPGVVGRNVIGHETQMRYARFVKPAFSDRRARQGGIEAEELEADVVAGRRQEATTRPLGRRHHPFA</sequence>
<keyword evidence="2" id="KW-1185">Reference proteome</keyword>
<reference evidence="1 2" key="1">
    <citation type="submission" date="2018-06" db="EMBL/GenBank/DDBJ databases">
        <title>Complete genome sequence of Paracoccus mutanolyticus strain RSP-02 isolated from cellulosic waste.</title>
        <authorList>
            <person name="Amrutha R.N."/>
            <person name="Shrivastav A."/>
            <person name="Buddana S.K."/>
            <person name="Deshpande U."/>
            <person name="Prakasham R.S."/>
        </authorList>
    </citation>
    <scope>NUCLEOTIDE SEQUENCE [LARGE SCALE GENOMIC DNA]</scope>
    <source>
        <strain evidence="1 2">RSP-02</strain>
    </source>
</reference>
<organism evidence="1 2">
    <name type="scientific">Paracoccus mutanolyticus</name>
    <dbReference type="NCBI Taxonomy" id="1499308"/>
    <lineage>
        <taxon>Bacteria</taxon>
        <taxon>Pseudomonadati</taxon>
        <taxon>Pseudomonadota</taxon>
        <taxon>Alphaproteobacteria</taxon>
        <taxon>Rhodobacterales</taxon>
        <taxon>Paracoccaceae</taxon>
        <taxon>Paracoccus</taxon>
    </lineage>
</organism>
<dbReference type="EMBL" id="CP030239">
    <property type="protein sequence ID" value="AWX93213.1"/>
    <property type="molecule type" value="Genomic_DNA"/>
</dbReference>
<proteinExistence type="predicted"/>
<protein>
    <submittedName>
        <fullName evidence="1">Uncharacterized protein</fullName>
    </submittedName>
</protein>
<accession>A0ABM6WRD2</accession>
<name>A0ABM6WRD2_9RHOB</name>
<evidence type="ECO:0000313" key="1">
    <source>
        <dbReference type="EMBL" id="AWX93213.1"/>
    </source>
</evidence>